<evidence type="ECO:0008006" key="3">
    <source>
        <dbReference type="Google" id="ProtNLM"/>
    </source>
</evidence>
<dbReference type="EMBL" id="JBHUKR010000004">
    <property type="protein sequence ID" value="MFD2415924.1"/>
    <property type="molecule type" value="Genomic_DNA"/>
</dbReference>
<dbReference type="Proteomes" id="UP001597417">
    <property type="component" value="Unassembled WGS sequence"/>
</dbReference>
<reference evidence="2" key="1">
    <citation type="journal article" date="2019" name="Int. J. Syst. Evol. Microbiol.">
        <title>The Global Catalogue of Microorganisms (GCM) 10K type strain sequencing project: providing services to taxonomists for standard genome sequencing and annotation.</title>
        <authorList>
            <consortium name="The Broad Institute Genomics Platform"/>
            <consortium name="The Broad Institute Genome Sequencing Center for Infectious Disease"/>
            <person name="Wu L."/>
            <person name="Ma J."/>
        </authorList>
    </citation>
    <scope>NUCLEOTIDE SEQUENCE [LARGE SCALE GENOMIC DNA]</scope>
    <source>
        <strain evidence="2">CGMCC 4.7645</strain>
    </source>
</reference>
<name>A0ABW5FMU6_9PSEU</name>
<proteinExistence type="predicted"/>
<dbReference type="InterPro" id="IPR036689">
    <property type="entry name" value="ESAT-6-like_sf"/>
</dbReference>
<evidence type="ECO:0000313" key="2">
    <source>
        <dbReference type="Proteomes" id="UP001597417"/>
    </source>
</evidence>
<organism evidence="1 2">
    <name type="scientific">Amycolatopsis pigmentata</name>
    <dbReference type="NCBI Taxonomy" id="450801"/>
    <lineage>
        <taxon>Bacteria</taxon>
        <taxon>Bacillati</taxon>
        <taxon>Actinomycetota</taxon>
        <taxon>Actinomycetes</taxon>
        <taxon>Pseudonocardiales</taxon>
        <taxon>Pseudonocardiaceae</taxon>
        <taxon>Amycolatopsis</taxon>
    </lineage>
</organism>
<keyword evidence="2" id="KW-1185">Reference proteome</keyword>
<gene>
    <name evidence="1" type="ORF">ACFSXZ_06245</name>
</gene>
<dbReference type="Gene3D" id="1.10.287.1060">
    <property type="entry name" value="ESAT-6-like"/>
    <property type="match status" value="1"/>
</dbReference>
<dbReference type="RefSeq" id="WP_378262167.1">
    <property type="nucleotide sequence ID" value="NZ_JBHUKR010000004.1"/>
</dbReference>
<protein>
    <recommendedName>
        <fullName evidence="3">WXG100 family type VII secretion target</fullName>
    </recommendedName>
</protein>
<evidence type="ECO:0000313" key="1">
    <source>
        <dbReference type="EMBL" id="MFD2415924.1"/>
    </source>
</evidence>
<comment type="caution">
    <text evidence="1">The sequence shown here is derived from an EMBL/GenBank/DDBJ whole genome shotgun (WGS) entry which is preliminary data.</text>
</comment>
<dbReference type="SUPFAM" id="SSF140453">
    <property type="entry name" value="EsxAB dimer-like"/>
    <property type="match status" value="1"/>
</dbReference>
<sequence>MTGQDGRSISLDQLLHFRADALSGTADAWRAVADSVARHSAALRDDVRANLGPAVWDGGGGEAARGHLDRLLEAASEHEERLRAVSDTLRNAHGGFSTAQSVLNQAVNLARETGLEVGADGSVSWNLRRTVDLVTDPAAAVTLTRTAEEIAGLIGQALDHASTVDNHTAATLAALSPRGRPGPPRR</sequence>
<accession>A0ABW5FMU6</accession>